<dbReference type="InterPro" id="IPR039552">
    <property type="entry name" value="IS66_C"/>
</dbReference>
<organism evidence="3 4">
    <name type="scientific">Escherichia coli 1-250-04_S3_C1</name>
    <dbReference type="NCBI Taxonomy" id="1444135"/>
    <lineage>
        <taxon>Bacteria</taxon>
        <taxon>Pseudomonadati</taxon>
        <taxon>Pseudomonadota</taxon>
        <taxon>Gammaproteobacteria</taxon>
        <taxon>Enterobacterales</taxon>
        <taxon>Enterobacteriaceae</taxon>
        <taxon>Escherichia</taxon>
    </lineage>
</organism>
<dbReference type="PANTHER" id="PTHR33678:SF1">
    <property type="entry name" value="BLL1576 PROTEIN"/>
    <property type="match status" value="1"/>
</dbReference>
<evidence type="ECO:0000313" key="4">
    <source>
        <dbReference type="Proteomes" id="UP000024043"/>
    </source>
</evidence>
<dbReference type="AlphaFoldDB" id="A0AAN4NNF6"/>
<dbReference type="EMBL" id="JJLU01000146">
    <property type="protein sequence ID" value="EZJ80570.1"/>
    <property type="molecule type" value="Genomic_DNA"/>
</dbReference>
<evidence type="ECO:0000259" key="1">
    <source>
        <dbReference type="Pfam" id="PF03050"/>
    </source>
</evidence>
<gene>
    <name evidence="3" type="ORF">AC00_5012</name>
</gene>
<proteinExistence type="predicted"/>
<evidence type="ECO:0000313" key="3">
    <source>
        <dbReference type="EMBL" id="EZJ80570.1"/>
    </source>
</evidence>
<dbReference type="PANTHER" id="PTHR33678">
    <property type="entry name" value="BLL1576 PROTEIN"/>
    <property type="match status" value="1"/>
</dbReference>
<evidence type="ECO:0000259" key="2">
    <source>
        <dbReference type="Pfam" id="PF13817"/>
    </source>
</evidence>
<dbReference type="InterPro" id="IPR052344">
    <property type="entry name" value="Transposase-related"/>
</dbReference>
<feature type="domain" description="Transposase IS66 central" evidence="1">
    <location>
        <begin position="3"/>
        <end position="64"/>
    </location>
</feature>
<dbReference type="Pfam" id="PF03050">
    <property type="entry name" value="DDE_Tnp_IS66"/>
    <property type="match status" value="1"/>
</dbReference>
<protein>
    <submittedName>
        <fullName evidence="3">Transposase IS66 family protein</fullName>
    </submittedName>
</protein>
<dbReference type="InterPro" id="IPR004291">
    <property type="entry name" value="Transposase_IS66_central"/>
</dbReference>
<accession>A0AAN4NNF6</accession>
<comment type="caution">
    <text evidence="3">The sequence shown here is derived from an EMBL/GenBank/DDBJ whole genome shotgun (WGS) entry which is preliminary data.</text>
</comment>
<sequence length="115" mass="13103">MKTLSRHSDTAKAFAYLLKQWEALNVYCSNGWVEIDNNIAENALRGVAVGRKNWLFAGSDSGGEHAAVLYSLTGTCRLNNVEPEKWLRYVIEHIQDWPANRVRDLLPWKVDLTSQ</sequence>
<name>A0AAN4NNF6_ECOLX</name>
<reference evidence="3 4" key="1">
    <citation type="submission" date="2014-03" db="EMBL/GenBank/DDBJ databases">
        <title>Genetic Variability of E. coli after antibiotic treatment.</title>
        <authorList>
            <person name="Silbergeld E."/>
            <person name="Coles C."/>
            <person name="Seidman J.C."/>
            <person name="You Y."/>
            <person name="George J."/>
            <person name="Nadendla S."/>
            <person name="Huot H."/>
            <person name="Daugherty S.C."/>
            <person name="Nagaraj S."/>
            <person name="Ott S."/>
            <person name="Klega K."/>
            <person name="Rasko D."/>
        </authorList>
    </citation>
    <scope>NUCLEOTIDE SEQUENCE [LARGE SCALE GENOMIC DNA]</scope>
    <source>
        <strain evidence="3 4">1-250-04_S3_C1</strain>
    </source>
</reference>
<feature type="domain" description="Transposase IS66 C-terminal" evidence="2">
    <location>
        <begin position="71"/>
        <end position="108"/>
    </location>
</feature>
<dbReference type="Pfam" id="PF13817">
    <property type="entry name" value="DDE_Tnp_IS66_C"/>
    <property type="match status" value="1"/>
</dbReference>
<dbReference type="Proteomes" id="UP000024043">
    <property type="component" value="Unassembled WGS sequence"/>
</dbReference>